<comment type="pathway">
    <text evidence="5 7">Amino-acid biosynthesis; L-lysine biosynthesis via DAP pathway; L-lysine from DL-2,6-diaminopimelate: step 1/1.</text>
</comment>
<feature type="binding site" evidence="5">
    <location>
        <position position="314"/>
    </location>
    <ligand>
        <name>substrate</name>
    </ligand>
</feature>
<feature type="domain" description="Orn/DAP/Arg decarboxylase 2 C-terminal" evidence="8">
    <location>
        <begin position="29"/>
        <end position="371"/>
    </location>
</feature>
<dbReference type="Pfam" id="PF00278">
    <property type="entry name" value="Orn_DAP_Arg_deC"/>
    <property type="match status" value="1"/>
</dbReference>
<dbReference type="CDD" id="cd06828">
    <property type="entry name" value="PLPDE_III_DapDC"/>
    <property type="match status" value="1"/>
</dbReference>
<sequence>MSEFKYKSSQLHIEGVAISTISKSIPTPFYVYSATMIENNFLSLQSRLSDLNHLICFAVKANSNQAVLRTLAALGSGADVVSLGELKRALHAGVPPHKVVFSGVGKKAHEIEYALEQGILQFNVESVAELHNINKVAIKCNKSANIAIRINPDVAVDTHAKITTGTAENKFGIGYEQALDTFVLADNLPAITVQGIHVHIGSQITDVTPFKAAFKRVADLYKQLNALGIDIKVLDLGGGLGICYDPENDSLPDMAEYRQIIEDELSEFNCQYIVEPGRSLTADTGCLVSEVIYDKLGTDRNFLIVDAAMNDFARPSLYDAYHRISPVLESTKPNKKYDIVGPVCESGDTFAVARELPELESGDLVVIQDCGAYGAVMSGTYNTRPLIAEVMVKNDAFAVIRKRQNLDDLINLDQIPNWLAS</sequence>
<evidence type="ECO:0000256" key="6">
    <source>
        <dbReference type="NCBIfam" id="TIGR01048"/>
    </source>
</evidence>
<feature type="binding site" evidence="5">
    <location>
        <position position="318"/>
    </location>
    <ligand>
        <name>substrate</name>
    </ligand>
</feature>
<dbReference type="PRINTS" id="PR01181">
    <property type="entry name" value="DAPDCRBXLASE"/>
</dbReference>
<dbReference type="InterPro" id="IPR022644">
    <property type="entry name" value="De-COase2_N"/>
</dbReference>
<dbReference type="InterPro" id="IPR002986">
    <property type="entry name" value="DAP_deCOOHase_LysA"/>
</dbReference>
<evidence type="ECO:0000256" key="5">
    <source>
        <dbReference type="HAMAP-Rule" id="MF_02120"/>
    </source>
</evidence>
<reference evidence="10 11" key="1">
    <citation type="submission" date="2023-10" db="EMBL/GenBank/DDBJ databases">
        <title>Psychrosphaera aquimaarina strain SW33 isolated from seawater.</title>
        <authorList>
            <person name="Bayburt H."/>
            <person name="Kim J.M."/>
            <person name="Choi B.J."/>
            <person name="Jeon C.O."/>
        </authorList>
    </citation>
    <scope>NUCLEOTIDE SEQUENCE [LARGE SCALE GENOMIC DNA]</scope>
    <source>
        <strain evidence="10 11">KCTC 52743</strain>
    </source>
</reference>
<comment type="similarity">
    <text evidence="5">Belongs to the Orn/Lys/Arg decarboxylase class-II family. LysA subfamily.</text>
</comment>
<evidence type="ECO:0000256" key="3">
    <source>
        <dbReference type="ARBA" id="ARBA00022898"/>
    </source>
</evidence>
<dbReference type="Gene3D" id="2.40.37.10">
    <property type="entry name" value="Lyase, Ornithine Decarboxylase, Chain A, domain 1"/>
    <property type="match status" value="1"/>
</dbReference>
<keyword evidence="5" id="KW-0028">Amino-acid biosynthesis</keyword>
<dbReference type="RefSeq" id="WP_315946833.1">
    <property type="nucleotide sequence ID" value="NZ_JAWCUA010000007.1"/>
</dbReference>
<evidence type="ECO:0000313" key="10">
    <source>
        <dbReference type="EMBL" id="MDU0113233.1"/>
    </source>
</evidence>
<organism evidence="10 11">
    <name type="scientific">Psychrosphaera aquimarina</name>
    <dbReference type="NCBI Taxonomy" id="2044854"/>
    <lineage>
        <taxon>Bacteria</taxon>
        <taxon>Pseudomonadati</taxon>
        <taxon>Pseudomonadota</taxon>
        <taxon>Gammaproteobacteria</taxon>
        <taxon>Alteromonadales</taxon>
        <taxon>Pseudoalteromonadaceae</taxon>
        <taxon>Psychrosphaera</taxon>
    </lineage>
</organism>
<keyword evidence="11" id="KW-1185">Reference proteome</keyword>
<comment type="cofactor">
    <cofactor evidence="1 5 7">
        <name>pyridoxal 5'-phosphate</name>
        <dbReference type="ChEBI" id="CHEBI:597326"/>
    </cofactor>
</comment>
<dbReference type="HAMAP" id="MF_02120">
    <property type="entry name" value="LysA"/>
    <property type="match status" value="1"/>
</dbReference>
<dbReference type="Proteomes" id="UP001257914">
    <property type="component" value="Unassembled WGS sequence"/>
</dbReference>
<dbReference type="PROSITE" id="PS00878">
    <property type="entry name" value="ODR_DC_2_1"/>
    <property type="match status" value="1"/>
</dbReference>
<evidence type="ECO:0000256" key="2">
    <source>
        <dbReference type="ARBA" id="ARBA00022793"/>
    </source>
</evidence>
<dbReference type="PANTHER" id="PTHR43727:SF2">
    <property type="entry name" value="GROUP IV DECARBOXYLASE"/>
    <property type="match status" value="1"/>
</dbReference>
<dbReference type="SUPFAM" id="SSF50621">
    <property type="entry name" value="Alanine racemase C-terminal domain-like"/>
    <property type="match status" value="1"/>
</dbReference>
<dbReference type="PRINTS" id="PR01179">
    <property type="entry name" value="ODADCRBXLASE"/>
</dbReference>
<feature type="domain" description="Orn/DAP/Arg decarboxylase 2 N-terminal" evidence="9">
    <location>
        <begin position="37"/>
        <end position="282"/>
    </location>
</feature>
<dbReference type="EMBL" id="JAWCUA010000007">
    <property type="protein sequence ID" value="MDU0113233.1"/>
    <property type="molecule type" value="Genomic_DNA"/>
</dbReference>
<proteinExistence type="inferred from homology"/>
<feature type="binding site" evidence="5">
    <location>
        <position position="345"/>
    </location>
    <ligand>
        <name>substrate</name>
    </ligand>
</feature>
<feature type="binding site" evidence="5">
    <location>
        <begin position="275"/>
        <end position="278"/>
    </location>
    <ligand>
        <name>pyridoxal 5'-phosphate</name>
        <dbReference type="ChEBI" id="CHEBI:597326"/>
    </ligand>
</feature>
<comment type="caution">
    <text evidence="10">The sequence shown here is derived from an EMBL/GenBank/DDBJ whole genome shotgun (WGS) entry which is preliminary data.</text>
</comment>
<evidence type="ECO:0000256" key="7">
    <source>
        <dbReference type="RuleBase" id="RU003738"/>
    </source>
</evidence>
<evidence type="ECO:0000259" key="8">
    <source>
        <dbReference type="Pfam" id="PF00278"/>
    </source>
</evidence>
<feature type="binding site" evidence="5">
    <location>
        <position position="373"/>
    </location>
    <ligand>
        <name>substrate</name>
    </ligand>
</feature>
<evidence type="ECO:0000256" key="1">
    <source>
        <dbReference type="ARBA" id="ARBA00001933"/>
    </source>
</evidence>
<dbReference type="GO" id="GO:0008836">
    <property type="term" value="F:diaminopimelate decarboxylase activity"/>
    <property type="evidence" value="ECO:0007669"/>
    <property type="project" value="UniProtKB-EC"/>
</dbReference>
<dbReference type="InterPro" id="IPR022653">
    <property type="entry name" value="De-COase2_pyr-phos_BS"/>
</dbReference>
<evidence type="ECO:0000259" key="9">
    <source>
        <dbReference type="Pfam" id="PF02784"/>
    </source>
</evidence>
<feature type="modified residue" description="N6-(pyridoxal phosphate)lysine" evidence="5">
    <location>
        <position position="60"/>
    </location>
</feature>
<keyword evidence="4 5" id="KW-0456">Lyase</keyword>
<protein>
    <recommendedName>
        <fullName evidence="5 6">Diaminopimelate decarboxylase</fullName>
        <shortName evidence="5">DAP decarboxylase</shortName>
        <shortName evidence="5">DAPDC</shortName>
        <ecNumber evidence="5 6">4.1.1.20</ecNumber>
    </recommendedName>
</protein>
<dbReference type="InterPro" id="IPR009006">
    <property type="entry name" value="Ala_racemase/Decarboxylase_C"/>
</dbReference>
<dbReference type="InterPro" id="IPR029066">
    <property type="entry name" value="PLP-binding_barrel"/>
</dbReference>
<dbReference type="SUPFAM" id="SSF51419">
    <property type="entry name" value="PLP-binding barrel"/>
    <property type="match status" value="1"/>
</dbReference>
<dbReference type="InterPro" id="IPR000183">
    <property type="entry name" value="Orn/DAP/Arg_de-COase"/>
</dbReference>
<dbReference type="PANTHER" id="PTHR43727">
    <property type="entry name" value="DIAMINOPIMELATE DECARBOXYLASE"/>
    <property type="match status" value="1"/>
</dbReference>
<keyword evidence="5 7" id="KW-0457">Lysine biosynthesis</keyword>
<comment type="function">
    <text evidence="5">Specifically catalyzes the decarboxylation of meso-diaminopimelate (meso-DAP) to L-lysine.</text>
</comment>
<keyword evidence="2 5" id="KW-0210">Decarboxylase</keyword>
<comment type="catalytic activity">
    <reaction evidence="5 7">
        <text>meso-2,6-diaminopimelate + H(+) = L-lysine + CO2</text>
        <dbReference type="Rhea" id="RHEA:15101"/>
        <dbReference type="ChEBI" id="CHEBI:15378"/>
        <dbReference type="ChEBI" id="CHEBI:16526"/>
        <dbReference type="ChEBI" id="CHEBI:32551"/>
        <dbReference type="ChEBI" id="CHEBI:57791"/>
        <dbReference type="EC" id="4.1.1.20"/>
    </reaction>
</comment>
<feature type="binding site" evidence="5">
    <location>
        <position position="373"/>
    </location>
    <ligand>
        <name>pyridoxal 5'-phosphate</name>
        <dbReference type="ChEBI" id="CHEBI:597326"/>
    </ligand>
</feature>
<comment type="subunit">
    <text evidence="5">Homodimer.</text>
</comment>
<name>A0ABU3R0M4_9GAMM</name>
<feature type="binding site" evidence="5">
    <location>
        <position position="278"/>
    </location>
    <ligand>
        <name>substrate</name>
    </ligand>
</feature>
<dbReference type="Pfam" id="PF02784">
    <property type="entry name" value="Orn_Arg_deC_N"/>
    <property type="match status" value="1"/>
</dbReference>
<dbReference type="Gene3D" id="3.20.20.10">
    <property type="entry name" value="Alanine racemase"/>
    <property type="match status" value="1"/>
</dbReference>
<feature type="binding site" evidence="5">
    <location>
        <position position="239"/>
    </location>
    <ligand>
        <name>pyridoxal 5'-phosphate</name>
        <dbReference type="ChEBI" id="CHEBI:597326"/>
    </ligand>
</feature>
<keyword evidence="3 5" id="KW-0663">Pyridoxal phosphate</keyword>
<dbReference type="NCBIfam" id="TIGR01048">
    <property type="entry name" value="lysA"/>
    <property type="match status" value="1"/>
</dbReference>
<dbReference type="EC" id="4.1.1.20" evidence="5 6"/>
<evidence type="ECO:0000256" key="4">
    <source>
        <dbReference type="ARBA" id="ARBA00023239"/>
    </source>
</evidence>
<gene>
    <name evidence="5 10" type="primary">lysA</name>
    <name evidence="10" type="ORF">RT723_09535</name>
</gene>
<evidence type="ECO:0000313" key="11">
    <source>
        <dbReference type="Proteomes" id="UP001257914"/>
    </source>
</evidence>
<dbReference type="InterPro" id="IPR022643">
    <property type="entry name" value="De-COase2_C"/>
</dbReference>
<accession>A0ABU3R0M4</accession>